<sequence length="193" mass="21480">MTEQSLISIVGEFVYPHLNKPDVRFNEAGEYKVTLKVPKDKAVDMMKVIDIAIESSVAEAEKTIGKKVKTSPRPYTIEEDNVFFKFKMKATGINRKTKEPFSQRPVILDSQKNPMANSVSIWGGTKGKIAYTLRPYYVPVLGAGVTAQLKAVQVLELVEGGAKQLDLFDKEDGYVSQEKNEVQATEVQASTDF</sequence>
<reference evidence="2 3" key="1">
    <citation type="journal article" date="2019" name="Environ. Microbiol.">
        <title>Pelagiphages in the Podoviridae family integrate into host genomes.</title>
        <authorList>
            <person name="Zhao Y."/>
            <person name="Qin F."/>
            <person name="Zhang R."/>
            <person name="Giovannoni S.J."/>
            <person name="Zhang Z."/>
            <person name="Sun J."/>
            <person name="Du S."/>
            <person name="Rensing C."/>
        </authorList>
    </citation>
    <scope>NUCLEOTIDE SEQUENCE [LARGE SCALE GENOMIC DNA]</scope>
</reference>
<protein>
    <submittedName>
        <fullName evidence="2">Single-stranded DNA-binding protein</fullName>
    </submittedName>
</protein>
<evidence type="ECO:0000313" key="3">
    <source>
        <dbReference type="Proteomes" id="UP000320575"/>
    </source>
</evidence>
<keyword evidence="3" id="KW-1185">Reference proteome</keyword>
<feature type="domain" description="Single-stranded DNA-binding protein BPT7" evidence="1">
    <location>
        <begin position="15"/>
        <end position="157"/>
    </location>
</feature>
<gene>
    <name evidence="2" type="ORF">P025_gp13</name>
</gene>
<dbReference type="SUPFAM" id="SSF50249">
    <property type="entry name" value="Nucleic acid-binding proteins"/>
    <property type="match status" value="1"/>
</dbReference>
<accession>A0A4Y1NU35</accession>
<dbReference type="EMBL" id="MH598799">
    <property type="protein sequence ID" value="AXH71687.1"/>
    <property type="molecule type" value="Genomic_DNA"/>
</dbReference>
<dbReference type="Pfam" id="PF21265">
    <property type="entry name" value="SBB_T7"/>
    <property type="match status" value="1"/>
</dbReference>
<proteinExistence type="predicted"/>
<evidence type="ECO:0000259" key="1">
    <source>
        <dbReference type="Pfam" id="PF21265"/>
    </source>
</evidence>
<dbReference type="Proteomes" id="UP000320575">
    <property type="component" value="Segment"/>
</dbReference>
<dbReference type="Gene3D" id="2.40.50.140">
    <property type="entry name" value="Nucleic acid-binding proteins"/>
    <property type="match status" value="1"/>
</dbReference>
<dbReference type="InterPro" id="IPR012340">
    <property type="entry name" value="NA-bd_OB-fold"/>
</dbReference>
<keyword evidence="2" id="KW-0238">DNA-binding</keyword>
<name>A0A4Y1NU35_9CAUD</name>
<dbReference type="GO" id="GO:0003677">
    <property type="term" value="F:DNA binding"/>
    <property type="evidence" value="ECO:0007669"/>
    <property type="project" value="UniProtKB-KW"/>
</dbReference>
<evidence type="ECO:0000313" key="2">
    <source>
        <dbReference type="EMBL" id="AXH71687.1"/>
    </source>
</evidence>
<dbReference type="InterPro" id="IPR049476">
    <property type="entry name" value="SBB_BPT7"/>
</dbReference>
<organism evidence="2 3">
    <name type="scientific">Pelagibacter phage HTVC025P</name>
    <dbReference type="NCBI Taxonomy" id="2259657"/>
    <lineage>
        <taxon>Viruses</taxon>
        <taxon>Duplodnaviria</taxon>
        <taxon>Heunggongvirae</taxon>
        <taxon>Uroviricota</taxon>
        <taxon>Caudoviricetes</taxon>
        <taxon>Autographivirales</taxon>
        <taxon>Autographivirales incertae sedis</taxon>
        <taxon>Thoosavirus</taxon>
        <taxon>Thoosavirus HTVC025P</taxon>
    </lineage>
</organism>